<keyword evidence="3" id="KW-1185">Reference proteome</keyword>
<keyword evidence="1" id="KW-0853">WD repeat</keyword>
<dbReference type="PANTHER" id="PTHR44376:SF5">
    <property type="entry name" value="TRANSCRIPTIONAL COREPRESSOR LEUNIG ISOFORM X1"/>
    <property type="match status" value="1"/>
</dbReference>
<dbReference type="CDD" id="cd00200">
    <property type="entry name" value="WD40"/>
    <property type="match status" value="1"/>
</dbReference>
<feature type="repeat" description="WD" evidence="1">
    <location>
        <begin position="508"/>
        <end position="540"/>
    </location>
</feature>
<sequence>MSQTNWKADKMLDVYIYDYLVKRDFKASAQAFQDEAKVSSDPVTVDAPGGFLFEWWSGFWDSFFARTNEKHSEVVESYIETRLIKTREQQPQQSQHPQHQQLHLQQMLLQRHVQPALEKRHRDGSRVLNGTSDGIAKNDLFTRQITDTANVLAAKMYKGKLKVPLQRDAFDDTAKKQRFGENAGHLMISNNSLIPKSEAAEGQPSGQMLHSTAGGIFPQVLAGNQQLPGSKPDIKIDMKQNFNVSKGITFSEVSSFRASTSKVVCCHLSSDGKLLVTGGHDKKAVVWHTNSLKPKPTLEEHSALITDVRFNPSKPCFATSSFDKTVRVWDADNPGYSLRTFAGHSAWVMSLDFHPVKDDLLCSCDSYGEIRYWSINSGSCAQVFKGGSTYMRFQPRQGRVLAAAADNVVSILDVETQACRHSLKGHTSTIRSVCWDPSGQFLASVSNDYVRVWTLGSGSEGDCIYKLNSDGKIFCSSAFHPTYPSMLVIGCYQSIKLWNMSENKTLTLSAHSGLVASLAASTVNGLVASASHDRFVKLWK</sequence>
<evidence type="ECO:0000313" key="2">
    <source>
        <dbReference type="EMBL" id="KAK1392116.1"/>
    </source>
</evidence>
<dbReference type="InterPro" id="IPR015943">
    <property type="entry name" value="WD40/YVTN_repeat-like_dom_sf"/>
</dbReference>
<proteinExistence type="predicted"/>
<accession>A0AAD8N100</accession>
<dbReference type="AlphaFoldDB" id="A0AAD8N100"/>
<dbReference type="GO" id="GO:0003714">
    <property type="term" value="F:transcription corepressor activity"/>
    <property type="evidence" value="ECO:0007669"/>
    <property type="project" value="InterPro"/>
</dbReference>
<organism evidence="2 3">
    <name type="scientific">Heracleum sosnowskyi</name>
    <dbReference type="NCBI Taxonomy" id="360622"/>
    <lineage>
        <taxon>Eukaryota</taxon>
        <taxon>Viridiplantae</taxon>
        <taxon>Streptophyta</taxon>
        <taxon>Embryophyta</taxon>
        <taxon>Tracheophyta</taxon>
        <taxon>Spermatophyta</taxon>
        <taxon>Magnoliopsida</taxon>
        <taxon>eudicotyledons</taxon>
        <taxon>Gunneridae</taxon>
        <taxon>Pentapetalae</taxon>
        <taxon>asterids</taxon>
        <taxon>campanulids</taxon>
        <taxon>Apiales</taxon>
        <taxon>Apiaceae</taxon>
        <taxon>Apioideae</taxon>
        <taxon>apioid superclade</taxon>
        <taxon>Tordylieae</taxon>
        <taxon>Tordyliinae</taxon>
        <taxon>Heracleum</taxon>
    </lineage>
</organism>
<feature type="repeat" description="WD" evidence="1">
    <location>
        <begin position="256"/>
        <end position="297"/>
    </location>
</feature>
<dbReference type="SUPFAM" id="SSF50978">
    <property type="entry name" value="WD40 repeat-like"/>
    <property type="match status" value="1"/>
</dbReference>
<dbReference type="InterPro" id="IPR044716">
    <property type="entry name" value="LEUNIG-like"/>
</dbReference>
<comment type="caution">
    <text evidence="2">The sequence shown here is derived from an EMBL/GenBank/DDBJ whole genome shotgun (WGS) entry which is preliminary data.</text>
</comment>
<name>A0AAD8N100_9APIA</name>
<dbReference type="EMBL" id="JAUIZM010000003">
    <property type="protein sequence ID" value="KAK1392116.1"/>
    <property type="molecule type" value="Genomic_DNA"/>
</dbReference>
<feature type="repeat" description="WD" evidence="1">
    <location>
        <begin position="341"/>
        <end position="383"/>
    </location>
</feature>
<gene>
    <name evidence="2" type="ORF">POM88_011172</name>
</gene>
<dbReference type="InterPro" id="IPR006594">
    <property type="entry name" value="LisH"/>
</dbReference>
<dbReference type="Gene3D" id="2.130.10.10">
    <property type="entry name" value="YVTN repeat-like/Quinoprotein amine dehydrogenase"/>
    <property type="match status" value="2"/>
</dbReference>
<feature type="repeat" description="WD" evidence="1">
    <location>
        <begin position="298"/>
        <end position="333"/>
    </location>
</feature>
<protein>
    <submittedName>
        <fullName evidence="2">Uncharacterized protein</fullName>
    </submittedName>
</protein>
<dbReference type="PROSITE" id="PS50896">
    <property type="entry name" value="LISH"/>
    <property type="match status" value="1"/>
</dbReference>
<reference evidence="2" key="2">
    <citation type="submission" date="2023-05" db="EMBL/GenBank/DDBJ databases">
        <authorList>
            <person name="Schelkunov M.I."/>
        </authorList>
    </citation>
    <scope>NUCLEOTIDE SEQUENCE</scope>
    <source>
        <strain evidence="2">Hsosn_3</strain>
        <tissue evidence="2">Leaf</tissue>
    </source>
</reference>
<evidence type="ECO:0000256" key="1">
    <source>
        <dbReference type="PROSITE-ProRule" id="PRU00221"/>
    </source>
</evidence>
<dbReference type="PANTHER" id="PTHR44376">
    <property type="entry name" value="TRANSCRIPTIONAL REGULATOR OF FILAMENTOUS GROWTH FLO8"/>
    <property type="match status" value="1"/>
</dbReference>
<dbReference type="SMART" id="SM00667">
    <property type="entry name" value="LisH"/>
    <property type="match status" value="1"/>
</dbReference>
<dbReference type="Pfam" id="PF00400">
    <property type="entry name" value="WD40"/>
    <property type="match status" value="5"/>
</dbReference>
<feature type="repeat" description="WD" evidence="1">
    <location>
        <begin position="423"/>
        <end position="455"/>
    </location>
</feature>
<evidence type="ECO:0000313" key="3">
    <source>
        <dbReference type="Proteomes" id="UP001237642"/>
    </source>
</evidence>
<dbReference type="InterPro" id="IPR036322">
    <property type="entry name" value="WD40_repeat_dom_sf"/>
</dbReference>
<dbReference type="SMART" id="SM00320">
    <property type="entry name" value="WD40"/>
    <property type="match status" value="7"/>
</dbReference>
<dbReference type="Pfam" id="PF08513">
    <property type="entry name" value="LisH"/>
    <property type="match status" value="1"/>
</dbReference>
<reference evidence="2" key="1">
    <citation type="submission" date="2023-02" db="EMBL/GenBank/DDBJ databases">
        <title>Genome of toxic invasive species Heracleum sosnowskyi carries increased number of genes despite the absence of recent whole-genome duplications.</title>
        <authorList>
            <person name="Schelkunov M."/>
            <person name="Shtratnikova V."/>
            <person name="Makarenko M."/>
            <person name="Klepikova A."/>
            <person name="Omelchenko D."/>
            <person name="Novikova G."/>
            <person name="Obukhova E."/>
            <person name="Bogdanov V."/>
            <person name="Penin A."/>
            <person name="Logacheva M."/>
        </authorList>
    </citation>
    <scope>NUCLEOTIDE SEQUENCE</scope>
    <source>
        <strain evidence="2">Hsosn_3</strain>
        <tissue evidence="2">Leaf</tissue>
    </source>
</reference>
<dbReference type="InterPro" id="IPR001680">
    <property type="entry name" value="WD40_rpt"/>
</dbReference>
<dbReference type="PROSITE" id="PS50294">
    <property type="entry name" value="WD_REPEATS_REGION"/>
    <property type="match status" value="2"/>
</dbReference>
<dbReference type="PROSITE" id="PS50082">
    <property type="entry name" value="WD_REPEATS_2"/>
    <property type="match status" value="5"/>
</dbReference>
<dbReference type="Proteomes" id="UP001237642">
    <property type="component" value="Unassembled WGS sequence"/>
</dbReference>